<name>A0AAX6HVS4_IRIPA</name>
<dbReference type="InterPro" id="IPR007991">
    <property type="entry name" value="RNA_pol_I_trans_ini_fac_RRN3"/>
</dbReference>
<comment type="similarity">
    <text evidence="1">Belongs to the RRN3 family.</text>
</comment>
<evidence type="ECO:0000256" key="1">
    <source>
        <dbReference type="ARBA" id="ARBA00010098"/>
    </source>
</evidence>
<organism evidence="4 5">
    <name type="scientific">Iris pallida</name>
    <name type="common">Sweet iris</name>
    <dbReference type="NCBI Taxonomy" id="29817"/>
    <lineage>
        <taxon>Eukaryota</taxon>
        <taxon>Viridiplantae</taxon>
        <taxon>Streptophyta</taxon>
        <taxon>Embryophyta</taxon>
        <taxon>Tracheophyta</taxon>
        <taxon>Spermatophyta</taxon>
        <taxon>Magnoliopsida</taxon>
        <taxon>Liliopsida</taxon>
        <taxon>Asparagales</taxon>
        <taxon>Iridaceae</taxon>
        <taxon>Iridoideae</taxon>
        <taxon>Irideae</taxon>
        <taxon>Iris</taxon>
    </lineage>
</organism>
<feature type="region of interest" description="Disordered" evidence="2">
    <location>
        <begin position="613"/>
        <end position="636"/>
    </location>
</feature>
<reference evidence="4" key="2">
    <citation type="submission" date="2023-04" db="EMBL/GenBank/DDBJ databases">
        <authorList>
            <person name="Bruccoleri R.E."/>
            <person name="Oakeley E.J."/>
            <person name="Faust A.-M."/>
            <person name="Dessus-Babus S."/>
            <person name="Altorfer M."/>
            <person name="Burckhardt D."/>
            <person name="Oertli M."/>
            <person name="Naumann U."/>
            <person name="Petersen F."/>
            <person name="Wong J."/>
        </authorList>
    </citation>
    <scope>NUCLEOTIDE SEQUENCE</scope>
    <source>
        <strain evidence="4">GSM-AAB239-AS_SAM_17_03QT</strain>
        <tissue evidence="4">Leaf</tissue>
    </source>
</reference>
<dbReference type="GO" id="GO:0001042">
    <property type="term" value="F:RNA polymerase I core binding"/>
    <property type="evidence" value="ECO:0007669"/>
    <property type="project" value="TreeGrafter"/>
</dbReference>
<accession>A0AAX6HVS4</accession>
<evidence type="ECO:0000313" key="3">
    <source>
        <dbReference type="EMBL" id="KAJ6806201.1"/>
    </source>
</evidence>
<protein>
    <submittedName>
        <fullName evidence="4">RNA polymerase I-specific transcription initiation factor RRN3-like</fullName>
    </submittedName>
</protein>
<dbReference type="EMBL" id="JANAVB010006553">
    <property type="protein sequence ID" value="KAJ6844858.1"/>
    <property type="molecule type" value="Genomic_DNA"/>
</dbReference>
<evidence type="ECO:0000313" key="4">
    <source>
        <dbReference type="EMBL" id="KAJ6844858.1"/>
    </source>
</evidence>
<evidence type="ECO:0000313" key="5">
    <source>
        <dbReference type="Proteomes" id="UP001140949"/>
    </source>
</evidence>
<dbReference type="GO" id="GO:0006361">
    <property type="term" value="P:transcription initiation at RNA polymerase I promoter"/>
    <property type="evidence" value="ECO:0007669"/>
    <property type="project" value="InterPro"/>
</dbReference>
<dbReference type="Proteomes" id="UP001140949">
    <property type="component" value="Unassembled WGS sequence"/>
</dbReference>
<keyword evidence="4" id="KW-0648">Protein biosynthesis</keyword>
<keyword evidence="5" id="KW-1185">Reference proteome</keyword>
<dbReference type="GO" id="GO:0003743">
    <property type="term" value="F:translation initiation factor activity"/>
    <property type="evidence" value="ECO:0007669"/>
    <property type="project" value="UniProtKB-KW"/>
</dbReference>
<proteinExistence type="inferred from homology"/>
<dbReference type="GO" id="GO:0005634">
    <property type="term" value="C:nucleus"/>
    <property type="evidence" value="ECO:0007669"/>
    <property type="project" value="TreeGrafter"/>
</dbReference>
<dbReference type="EMBL" id="JANAVB010034783">
    <property type="protein sequence ID" value="KAJ6806201.1"/>
    <property type="molecule type" value="Genomic_DNA"/>
</dbReference>
<keyword evidence="4" id="KW-0396">Initiation factor</keyword>
<feature type="compositionally biased region" description="Polar residues" evidence="2">
    <location>
        <begin position="1"/>
        <end position="14"/>
    </location>
</feature>
<dbReference type="AlphaFoldDB" id="A0AAX6HVS4"/>
<feature type="region of interest" description="Disordered" evidence="2">
    <location>
        <begin position="1"/>
        <end position="27"/>
    </location>
</feature>
<dbReference type="SUPFAM" id="SSF48371">
    <property type="entry name" value="ARM repeat"/>
    <property type="match status" value="1"/>
</dbReference>
<dbReference type="InterPro" id="IPR016024">
    <property type="entry name" value="ARM-type_fold"/>
</dbReference>
<reference evidence="4" key="1">
    <citation type="journal article" date="2023" name="GigaByte">
        <title>Genome assembly of the bearded iris, Iris pallida Lam.</title>
        <authorList>
            <person name="Bruccoleri R.E."/>
            <person name="Oakeley E.J."/>
            <person name="Faust A.M.E."/>
            <person name="Altorfer M."/>
            <person name="Dessus-Babus S."/>
            <person name="Burckhardt D."/>
            <person name="Oertli M."/>
            <person name="Naumann U."/>
            <person name="Petersen F."/>
            <person name="Wong J."/>
        </authorList>
    </citation>
    <scope>NUCLEOTIDE SEQUENCE</scope>
    <source>
        <strain evidence="4">GSM-AAB239-AS_SAM_17_03QT</strain>
    </source>
</reference>
<dbReference type="PANTHER" id="PTHR12790">
    <property type="entry name" value="TRANSCRIPTION INITIATION FACTOR IA RRN3"/>
    <property type="match status" value="1"/>
</dbReference>
<evidence type="ECO:0000256" key="2">
    <source>
        <dbReference type="SAM" id="MobiDB-lite"/>
    </source>
</evidence>
<dbReference type="Pfam" id="PF05327">
    <property type="entry name" value="RRN3"/>
    <property type="match status" value="1"/>
</dbReference>
<dbReference type="PANTHER" id="PTHR12790:SF0">
    <property type="entry name" value="RNA POLYMERASE I-SPECIFIC TRANSCRIPTION INITIATION FACTOR RRN3-RELATED"/>
    <property type="match status" value="1"/>
</dbReference>
<comment type="caution">
    <text evidence="4">The sequence shown here is derived from an EMBL/GenBank/DDBJ whole genome shotgun (WGS) entry which is preliminary data.</text>
</comment>
<sequence length="636" mass="72189">MVVELTNPSTNEYMASTPLLPEEEEEEGYLSDSEALSSVVQVLDGVAMAHNVVSQYDQDQYDYLVSILDPTRRGPEEEATLVTAVKALTGAVSKINIAYHGSLLTNIFSMNIWNYDFEARKAVLELITSMAAVPDKFLDNCLHMLVSNFMPPRRMRVASNHMRTAEKDKIHSELHMALHYIANMVPLAPMKLRHILDRRMPKSGEPKEILVTFVECILGLESDEIGDYLGNTVLAKVVELLLDLDVNIHWEDILQEEHNKGIFDMELEDVEENANDVVGLIRKSSDGLKGNVVAAKLDSLMVIVCEHLRTCAYDGQLVKVFEMLTESFTKTLMNAHKSKFAQFVMFYACSLDPENCGQEFAYRLTDIFVSMENQMSSMSAVAYLASYLARAKFVSSSLVMSIVQRLVDWCAEYCQHRNVWDKTLNLKAHRVFYSGCQAVMYILCFRMRSLIDVPNLKSQLVHLPLELVLRHPLDPLKVCLPTIVQEFVRQALAAHLFKASIAFLSDNLLESEFSKTFGGVERLDTFFPFDPYLLKESDRFIRPNFMLWSMVKKTYSNCGSDDEDEDLDAPEFADHIEPMDGHEDVDLDSEDEDLKYSMNKMSITPKPAFHHPVAGNFRGHSQMPARIRPSVSPEGW</sequence>
<dbReference type="GO" id="GO:0001181">
    <property type="term" value="F:RNA polymerase I general transcription initiation factor activity"/>
    <property type="evidence" value="ECO:0007669"/>
    <property type="project" value="InterPro"/>
</dbReference>
<gene>
    <name evidence="3" type="ORF">M6B38_176445</name>
    <name evidence="4" type="ORF">M6B38_290805</name>
</gene>